<dbReference type="InterPro" id="IPR024079">
    <property type="entry name" value="MetalloPept_cat_dom_sf"/>
</dbReference>
<keyword evidence="4" id="KW-1185">Reference proteome</keyword>
<dbReference type="Pfam" id="PF09471">
    <property type="entry name" value="Peptidase_M64"/>
    <property type="match status" value="1"/>
</dbReference>
<sequence length="455" mass="47907">MNTKKTAAISVSVALTALMGAVIASPAAAAEPKPSQEPRVSVEYFPEPGGEGRRTDVPLNTDTVTGRSAARSATPGAGTTDGQVGELSVTGSSADRLDVVIVGDGYTADQQDAFHTAAATKWADITNIEPYSSYQGLMNVWTVDAVSAESGITGDPTADVTKDTALGSYFWCSETERLICADIDKVASYAAKAPEADLVVVVSNSTKYGGAGYSGLEAEGYPFGGVSTLSSDNAQSSMIAAHEIAHSVGLLADEYTYDSYGTWTGGEVADINSSSFTAEQLAANRTKWYRWLGETDPTGGTVGTYEGSSYYPFGLYRPTANSLMRALDISDFNLPGREAMIAGFYREANALSSKVGTSSAVLRTSSIKVSQAELTGLASPELRWYVDGKRVKRAQGLTTVAPAALGVAADGRTHTVTVESADRTRSIRDPKVRAEATESMTWTVKASGHKAHQHH</sequence>
<proteinExistence type="predicted"/>
<keyword evidence="2" id="KW-0732">Signal</keyword>
<feature type="signal peptide" evidence="2">
    <location>
        <begin position="1"/>
        <end position="29"/>
    </location>
</feature>
<organism evidence="3 4">
    <name type="scientific">Streptomyces laculatispora</name>
    <dbReference type="NCBI Taxonomy" id="887464"/>
    <lineage>
        <taxon>Bacteria</taxon>
        <taxon>Bacillati</taxon>
        <taxon>Actinomycetota</taxon>
        <taxon>Actinomycetes</taxon>
        <taxon>Kitasatosporales</taxon>
        <taxon>Streptomycetaceae</taxon>
        <taxon>Streptomyces</taxon>
    </lineage>
</organism>
<dbReference type="RefSeq" id="WP_306091707.1">
    <property type="nucleotide sequence ID" value="NZ_CP120992.1"/>
</dbReference>
<dbReference type="EMBL" id="CP120992">
    <property type="protein sequence ID" value="WLQ44409.1"/>
    <property type="molecule type" value="Genomic_DNA"/>
</dbReference>
<gene>
    <name evidence="3" type="ORF">P8A22_33560</name>
</gene>
<name>A0ABY9ICJ2_9ACTN</name>
<evidence type="ECO:0000256" key="1">
    <source>
        <dbReference type="SAM" id="MobiDB-lite"/>
    </source>
</evidence>
<feature type="chain" id="PRO_5045269316" evidence="2">
    <location>
        <begin position="30"/>
        <end position="455"/>
    </location>
</feature>
<evidence type="ECO:0000313" key="3">
    <source>
        <dbReference type="EMBL" id="WLQ44409.1"/>
    </source>
</evidence>
<evidence type="ECO:0000256" key="2">
    <source>
        <dbReference type="SAM" id="SignalP"/>
    </source>
</evidence>
<dbReference type="InterPro" id="IPR019026">
    <property type="entry name" value="Peptidase_M64_IgA"/>
</dbReference>
<dbReference type="Proteomes" id="UP001229952">
    <property type="component" value="Chromosome"/>
</dbReference>
<feature type="region of interest" description="Disordered" evidence="1">
    <location>
        <begin position="66"/>
        <end position="88"/>
    </location>
</feature>
<accession>A0ABY9ICJ2</accession>
<evidence type="ECO:0000313" key="4">
    <source>
        <dbReference type="Proteomes" id="UP001229952"/>
    </source>
</evidence>
<reference evidence="3 4" key="1">
    <citation type="submission" date="2023-03" db="EMBL/GenBank/DDBJ databases">
        <title>Isolation and description of six Streptomyces strains from soil environments, able to metabolize different microbial glucans.</title>
        <authorList>
            <person name="Widen T."/>
            <person name="Larsbrink J."/>
        </authorList>
    </citation>
    <scope>NUCLEOTIDE SEQUENCE [LARGE SCALE GENOMIC DNA]</scope>
    <source>
        <strain evidence="3 4">Mut2</strain>
    </source>
</reference>
<dbReference type="Gene3D" id="3.40.390.10">
    <property type="entry name" value="Collagenase (Catalytic Domain)"/>
    <property type="match status" value="1"/>
</dbReference>
<feature type="region of interest" description="Disordered" evidence="1">
    <location>
        <begin position="436"/>
        <end position="455"/>
    </location>
</feature>
<protein>
    <submittedName>
        <fullName evidence="3">M64 family metallopeptidase</fullName>
    </submittedName>
</protein>